<feature type="transmembrane region" description="Helical" evidence="1">
    <location>
        <begin position="20"/>
        <end position="42"/>
    </location>
</feature>
<dbReference type="RefSeq" id="WP_204087591.1">
    <property type="nucleotide sequence ID" value="NZ_CP137757.1"/>
</dbReference>
<feature type="transmembrane region" description="Helical" evidence="1">
    <location>
        <begin position="48"/>
        <end position="69"/>
    </location>
</feature>
<proteinExistence type="predicted"/>
<evidence type="ECO:0000313" key="3">
    <source>
        <dbReference type="Proteomes" id="UP001174314"/>
    </source>
</evidence>
<organism evidence="2 3">
    <name type="scientific">Corynebacterium pseudokroppenstedtii</name>
    <dbReference type="NCBI Taxonomy" id="2804917"/>
    <lineage>
        <taxon>Bacteria</taxon>
        <taxon>Bacillati</taxon>
        <taxon>Actinomycetota</taxon>
        <taxon>Actinomycetes</taxon>
        <taxon>Mycobacteriales</taxon>
        <taxon>Corynebacteriaceae</taxon>
        <taxon>Corynebacterium</taxon>
    </lineage>
</organism>
<sequence length="102" mass="11782">MNEDTTQPTEKPTRPWKDILLYGLARLLLFFVLTVVIAYGAYLVGAPMPLMISALLALIVALPLSMFLFKGLRRRVTTEMATWNEQRRAHKEYIKSQLEDRE</sequence>
<dbReference type="EMBL" id="CP137757">
    <property type="protein sequence ID" value="WPF24793.1"/>
    <property type="molecule type" value="Genomic_DNA"/>
</dbReference>
<keyword evidence="1" id="KW-0812">Transmembrane</keyword>
<protein>
    <submittedName>
        <fullName evidence="2">DUF4229 domain-containing protein</fullName>
    </submittedName>
</protein>
<evidence type="ECO:0000256" key="1">
    <source>
        <dbReference type="SAM" id="Phobius"/>
    </source>
</evidence>
<accession>A0AAU0Q1U3</accession>
<keyword evidence="3" id="KW-1185">Reference proteome</keyword>
<evidence type="ECO:0000313" key="2">
    <source>
        <dbReference type="EMBL" id="WPF24793.1"/>
    </source>
</evidence>
<dbReference type="AlphaFoldDB" id="A0AAU0Q1U3"/>
<dbReference type="Proteomes" id="UP001174314">
    <property type="component" value="Chromosome"/>
</dbReference>
<dbReference type="KEGG" id="cpsk:Q0N40_09745"/>
<dbReference type="InterPro" id="IPR025323">
    <property type="entry name" value="DUF4229"/>
</dbReference>
<reference evidence="2 3" key="1">
    <citation type="submission" date="2023-10" db="EMBL/GenBank/DDBJ databases">
        <title>complete genome sequence of Corynebacterium pseudokroppenstedtii P15-C1.</title>
        <authorList>
            <person name="Bruggemann H."/>
            <person name="Poehlein A."/>
        </authorList>
    </citation>
    <scope>NUCLEOTIDE SEQUENCE [LARGE SCALE GENOMIC DNA]</scope>
    <source>
        <strain evidence="2 3">P15_C1</strain>
    </source>
</reference>
<keyword evidence="1" id="KW-1133">Transmembrane helix</keyword>
<dbReference type="Pfam" id="PF14012">
    <property type="entry name" value="DUF4229"/>
    <property type="match status" value="1"/>
</dbReference>
<gene>
    <name evidence="2" type="ORF">Q0N40_09745</name>
</gene>
<keyword evidence="1" id="KW-0472">Membrane</keyword>
<name>A0AAU0Q1U3_9CORY</name>